<protein>
    <submittedName>
        <fullName evidence="1">Uncharacterized protein</fullName>
    </submittedName>
</protein>
<dbReference type="Proteomes" id="UP000252586">
    <property type="component" value="Unassembled WGS sequence"/>
</dbReference>
<keyword evidence="2" id="KW-1185">Reference proteome</keyword>
<dbReference type="RefSeq" id="WP_067514273.1">
    <property type="nucleotide sequence ID" value="NZ_CP107943.1"/>
</dbReference>
<comment type="caution">
    <text evidence="1">The sequence shown here is derived from an EMBL/GenBank/DDBJ whole genome shotgun (WGS) entry which is preliminary data.</text>
</comment>
<reference evidence="1 2" key="1">
    <citation type="submission" date="2018-06" db="EMBL/GenBank/DDBJ databases">
        <title>Genomic Encyclopedia of Type Strains, Phase IV (KMG-IV): sequencing the most valuable type-strain genomes for metagenomic binning, comparative biology and taxonomic classification.</title>
        <authorList>
            <person name="Goeker M."/>
        </authorList>
    </citation>
    <scope>NUCLEOTIDE SEQUENCE [LARGE SCALE GENOMIC DNA]</scope>
    <source>
        <strain evidence="1 2">DSM 44599</strain>
    </source>
</reference>
<name>A0A366DWC8_9NOCA</name>
<accession>A0A366DWC8</accession>
<evidence type="ECO:0000313" key="2">
    <source>
        <dbReference type="Proteomes" id="UP000252586"/>
    </source>
</evidence>
<organism evidence="1 2">
    <name type="scientific">Nocardia puris</name>
    <dbReference type="NCBI Taxonomy" id="208602"/>
    <lineage>
        <taxon>Bacteria</taxon>
        <taxon>Bacillati</taxon>
        <taxon>Actinomycetota</taxon>
        <taxon>Actinomycetes</taxon>
        <taxon>Mycobacteriales</taxon>
        <taxon>Nocardiaceae</taxon>
        <taxon>Nocardia</taxon>
    </lineage>
</organism>
<gene>
    <name evidence="1" type="ORF">DFR74_102806</name>
</gene>
<dbReference type="EMBL" id="QNRE01000002">
    <property type="protein sequence ID" value="RBO94383.1"/>
    <property type="molecule type" value="Genomic_DNA"/>
</dbReference>
<evidence type="ECO:0000313" key="1">
    <source>
        <dbReference type="EMBL" id="RBO94383.1"/>
    </source>
</evidence>
<sequence length="142" mass="15630">MDVHKVLMRLLEVADPLEMEILLRLHAAGDRWLTTAEVAAGVPGAEPVVAEALRELAVGGQVHWDVRFRTTGKPLPEHASLAQARVIRELTPEPRSYAELNPNRTSISGTKITVNWLVANGHAEVVDIWRASESTDRKLTGL</sequence>
<dbReference type="AlphaFoldDB" id="A0A366DWC8"/>
<proteinExistence type="predicted"/>